<dbReference type="Gene3D" id="3.40.50.720">
    <property type="entry name" value="NAD(P)-binding Rossmann-like Domain"/>
    <property type="match status" value="1"/>
</dbReference>
<evidence type="ECO:0000313" key="3">
    <source>
        <dbReference type="Proteomes" id="UP000001935"/>
    </source>
</evidence>
<feature type="domain" description="Enoyl reductase (ER)" evidence="1">
    <location>
        <begin position="11"/>
        <end position="334"/>
    </location>
</feature>
<name>Q2INZ2_ANADE</name>
<dbReference type="SUPFAM" id="SSF51735">
    <property type="entry name" value="NAD(P)-binding Rossmann-fold domains"/>
    <property type="match status" value="1"/>
</dbReference>
<dbReference type="STRING" id="290397.Adeh_0745"/>
<proteinExistence type="predicted"/>
<dbReference type="RefSeq" id="WP_011419803.1">
    <property type="nucleotide sequence ID" value="NC_007760.1"/>
</dbReference>
<organism evidence="2 3">
    <name type="scientific">Anaeromyxobacter dehalogenans (strain 2CP-C)</name>
    <dbReference type="NCBI Taxonomy" id="290397"/>
    <lineage>
        <taxon>Bacteria</taxon>
        <taxon>Pseudomonadati</taxon>
        <taxon>Myxococcota</taxon>
        <taxon>Myxococcia</taxon>
        <taxon>Myxococcales</taxon>
        <taxon>Cystobacterineae</taxon>
        <taxon>Anaeromyxobacteraceae</taxon>
        <taxon>Anaeromyxobacter</taxon>
    </lineage>
</organism>
<dbReference type="HOGENOM" id="CLU_026673_3_4_7"/>
<gene>
    <name evidence="2" type="ordered locus">Adeh_0745</name>
</gene>
<sequence length="339" mass="35380">MKAWIIDGKFGLDALRVAERETPRPRAGEVLVRVRAASLNSRDLGVVEGFYFPAQPLPLTPGSDAAGEVAAVGEGVTRVRPGDRVALTFQQAWISGRPDPAALHASTLGGPREGVLAEYALADAEGVVRYPEHLTFAEASTLPIAGVTAWQALFTEAQVGPGSVVVVQGTGGVAAFAIQLARVAGARVIITSRSAAKLERARALGAHDGIDTGVEPAWDERVLALTGGTGADVVVDVAGGDLRRSVNALRWGGQVSLVGLLGGATARLEVVPSLLRRARIQAISVGSREMFEALNRLVALHRLRPAIARTYPFERANEAIAALRAGDHVGKLVVEGAAA</sequence>
<dbReference type="SMART" id="SM00829">
    <property type="entry name" value="PKS_ER"/>
    <property type="match status" value="1"/>
</dbReference>
<dbReference type="InterPro" id="IPR011032">
    <property type="entry name" value="GroES-like_sf"/>
</dbReference>
<dbReference type="AlphaFoldDB" id="Q2INZ2"/>
<dbReference type="Pfam" id="PF00107">
    <property type="entry name" value="ADH_zinc_N"/>
    <property type="match status" value="1"/>
</dbReference>
<dbReference type="InterPro" id="IPR013149">
    <property type="entry name" value="ADH-like_C"/>
</dbReference>
<accession>Q2INZ2</accession>
<dbReference type="KEGG" id="ade:Adeh_0745"/>
<dbReference type="InterPro" id="IPR020843">
    <property type="entry name" value="ER"/>
</dbReference>
<dbReference type="GO" id="GO:0016491">
    <property type="term" value="F:oxidoreductase activity"/>
    <property type="evidence" value="ECO:0007669"/>
    <property type="project" value="InterPro"/>
</dbReference>
<dbReference type="EMBL" id="CP000251">
    <property type="protein sequence ID" value="ABC80520.1"/>
    <property type="molecule type" value="Genomic_DNA"/>
</dbReference>
<reference evidence="2" key="1">
    <citation type="submission" date="2006-01" db="EMBL/GenBank/DDBJ databases">
        <title>Complete sequence of Anaeromyxobacter dehalogenans 2CP-C.</title>
        <authorList>
            <consortium name="US DOE Joint Genome Institute"/>
            <person name="Copeland A."/>
            <person name="Lucas S."/>
            <person name="Lapidus A."/>
            <person name="Barry K."/>
            <person name="Detter J.C."/>
            <person name="Glavina T."/>
            <person name="Hammon N."/>
            <person name="Israni S."/>
            <person name="Pitluck S."/>
            <person name="Brettin T."/>
            <person name="Bruce D."/>
            <person name="Han C."/>
            <person name="Tapia R."/>
            <person name="Gilna P."/>
            <person name="Kiss H."/>
            <person name="Schmutz J."/>
            <person name="Larimer F."/>
            <person name="Land M."/>
            <person name="Kyrpides N."/>
            <person name="Anderson I."/>
            <person name="Sanford R.A."/>
            <person name="Ritalahti K.M."/>
            <person name="Thomas H.S."/>
            <person name="Kirby J.R."/>
            <person name="Zhulin I.B."/>
            <person name="Loeffler F.E."/>
            <person name="Richardson P."/>
        </authorList>
    </citation>
    <scope>NUCLEOTIDE SEQUENCE</scope>
    <source>
        <strain evidence="2">2CP-C</strain>
    </source>
</reference>
<dbReference type="InterPro" id="IPR036291">
    <property type="entry name" value="NAD(P)-bd_dom_sf"/>
</dbReference>
<dbReference type="SUPFAM" id="SSF50129">
    <property type="entry name" value="GroES-like"/>
    <property type="match status" value="1"/>
</dbReference>
<dbReference type="InterPro" id="IPR013154">
    <property type="entry name" value="ADH-like_N"/>
</dbReference>
<evidence type="ECO:0000313" key="2">
    <source>
        <dbReference type="EMBL" id="ABC80520.1"/>
    </source>
</evidence>
<dbReference type="eggNOG" id="COG0604">
    <property type="taxonomic scope" value="Bacteria"/>
</dbReference>
<dbReference type="CDD" id="cd08276">
    <property type="entry name" value="MDR7"/>
    <property type="match status" value="1"/>
</dbReference>
<evidence type="ECO:0000259" key="1">
    <source>
        <dbReference type="SMART" id="SM00829"/>
    </source>
</evidence>
<dbReference type="PANTHER" id="PTHR45033:SF2">
    <property type="entry name" value="ZINC-TYPE ALCOHOL DEHYDROGENASE-LIKE PROTEIN C1773.06C"/>
    <property type="match status" value="1"/>
</dbReference>
<dbReference type="OrthoDB" id="9787435at2"/>
<protein>
    <submittedName>
        <fullName evidence="2">Zinc-binding alcohol dehydrogenase</fullName>
    </submittedName>
</protein>
<dbReference type="Pfam" id="PF08240">
    <property type="entry name" value="ADH_N"/>
    <property type="match status" value="1"/>
</dbReference>
<dbReference type="InterPro" id="IPR052711">
    <property type="entry name" value="Zinc_ADH-like"/>
</dbReference>
<dbReference type="Gene3D" id="3.90.180.10">
    <property type="entry name" value="Medium-chain alcohol dehydrogenases, catalytic domain"/>
    <property type="match status" value="1"/>
</dbReference>
<dbReference type="PANTHER" id="PTHR45033">
    <property type="match status" value="1"/>
</dbReference>
<dbReference type="Proteomes" id="UP000001935">
    <property type="component" value="Chromosome"/>
</dbReference>